<sequence>MTALSSAHSNHIAEAAIASHVAQTGASGVLGETSESAAKHVPLAPASTSGDYAFLGATPGSVADAFYMSAAEDWQAAINSRFVNELLDDTLPDSVLISYLIQDFTFFTQPTLERLTAQAPTQEIRDMLNRQAEFFADQEKPYFLRFLEEYGVDEQQQASVPQTPANREYCAYLDRIAATGSFAQLLCLMCAMEWLYLAWAKRTVDAGVVQQVPAHRGWVELHEGDLFRRWVGNLIALVNQYASLDGPEADVFPEVARLERAFFEDSYAYGVGESEEERESRRHERVLAALDALAADEDPLAIVDNPLIRR</sequence>
<proteinExistence type="predicted"/>
<dbReference type="InterPro" id="IPR050967">
    <property type="entry name" value="Thiamine_Salvage_TenA"/>
</dbReference>
<gene>
    <name evidence="3" type="ORF">HF844_01045</name>
</gene>
<dbReference type="EMBL" id="JABAGI010000001">
    <property type="protein sequence ID" value="NME61396.1"/>
    <property type="molecule type" value="Genomic_DNA"/>
</dbReference>
<dbReference type="Gene3D" id="1.20.910.10">
    <property type="entry name" value="Heme oxygenase-like"/>
    <property type="match status" value="1"/>
</dbReference>
<dbReference type="InterPro" id="IPR004305">
    <property type="entry name" value="Thiaminase-2/PQQC"/>
</dbReference>
<name>A0A7X9RMA7_9BIFI</name>
<comment type="caution">
    <text evidence="3">The sequence shown here is derived from an EMBL/GenBank/DDBJ whole genome shotgun (WGS) entry which is preliminary data.</text>
</comment>
<dbReference type="PANTHER" id="PTHR43198:SF2">
    <property type="entry name" value="SI:CH1073-67J19.1-RELATED"/>
    <property type="match status" value="1"/>
</dbReference>
<dbReference type="CDD" id="cd19358">
    <property type="entry name" value="TenA_E_Spr0628-like"/>
    <property type="match status" value="1"/>
</dbReference>
<organism evidence="3 4">
    <name type="scientific">Bifidobacterium thermophilum</name>
    <dbReference type="NCBI Taxonomy" id="33905"/>
    <lineage>
        <taxon>Bacteria</taxon>
        <taxon>Bacillati</taxon>
        <taxon>Actinomycetota</taxon>
        <taxon>Actinomycetes</taxon>
        <taxon>Bifidobacteriales</taxon>
        <taxon>Bifidobacteriaceae</taxon>
        <taxon>Bifidobacterium</taxon>
    </lineage>
</organism>
<dbReference type="InterPro" id="IPR016084">
    <property type="entry name" value="Haem_Oase-like_multi-hlx"/>
</dbReference>
<feature type="domain" description="Thiaminase-2/PQQC" evidence="2">
    <location>
        <begin position="72"/>
        <end position="242"/>
    </location>
</feature>
<evidence type="ECO:0000313" key="3">
    <source>
        <dbReference type="EMBL" id="NME61396.1"/>
    </source>
</evidence>
<dbReference type="AlphaFoldDB" id="A0A7X9RMA7"/>
<evidence type="ECO:0000256" key="1">
    <source>
        <dbReference type="ARBA" id="ARBA00004948"/>
    </source>
</evidence>
<dbReference type="RefSeq" id="WP_168983668.1">
    <property type="nucleotide sequence ID" value="NZ_JABAGI010000001.1"/>
</dbReference>
<evidence type="ECO:0000313" key="4">
    <source>
        <dbReference type="Proteomes" id="UP000588369"/>
    </source>
</evidence>
<dbReference type="PANTHER" id="PTHR43198">
    <property type="entry name" value="BIFUNCTIONAL TH2 PROTEIN"/>
    <property type="match status" value="1"/>
</dbReference>
<accession>A0A7X9RMA7</accession>
<dbReference type="SUPFAM" id="SSF48613">
    <property type="entry name" value="Heme oxygenase-like"/>
    <property type="match status" value="1"/>
</dbReference>
<evidence type="ECO:0000259" key="2">
    <source>
        <dbReference type="Pfam" id="PF03070"/>
    </source>
</evidence>
<comment type="pathway">
    <text evidence="1">Cofactor biosynthesis; thiamine diphosphate biosynthesis.</text>
</comment>
<protein>
    <submittedName>
        <fullName evidence="3">TENA/THI-4 family protein</fullName>
    </submittedName>
</protein>
<dbReference type="GO" id="GO:0005829">
    <property type="term" value="C:cytosol"/>
    <property type="evidence" value="ECO:0007669"/>
    <property type="project" value="TreeGrafter"/>
</dbReference>
<dbReference type="Proteomes" id="UP000588369">
    <property type="component" value="Unassembled WGS sequence"/>
</dbReference>
<dbReference type="Pfam" id="PF03070">
    <property type="entry name" value="TENA_THI-4"/>
    <property type="match status" value="1"/>
</dbReference>
<reference evidence="3 4" key="1">
    <citation type="submission" date="2020-04" db="EMBL/GenBank/DDBJ databases">
        <authorList>
            <person name="Hitch T.C.A."/>
            <person name="Wylensek D."/>
            <person name="Clavel T."/>
        </authorList>
    </citation>
    <scope>NUCLEOTIDE SEQUENCE [LARGE SCALE GENOMIC DNA]</scope>
    <source>
        <strain evidence="3 4">BSM-130-P53-3C</strain>
    </source>
</reference>